<comment type="caution">
    <text evidence="1">The sequence shown here is derived from an EMBL/GenBank/DDBJ whole genome shotgun (WGS) entry which is preliminary data.</text>
</comment>
<proteinExistence type="predicted"/>
<keyword evidence="2" id="KW-1185">Reference proteome</keyword>
<reference evidence="2" key="1">
    <citation type="submission" date="2017-07" db="EMBL/GenBank/DDBJ databases">
        <title>Comparative genome mining reveals phylogenetic distribution patterns of secondary metabolites in Amycolatopsis.</title>
        <authorList>
            <person name="Adamek M."/>
            <person name="Alanjary M."/>
            <person name="Sales-Ortells H."/>
            <person name="Goodfellow M."/>
            <person name="Bull A.T."/>
            <person name="Kalinowski J."/>
            <person name="Ziemert N."/>
        </authorList>
    </citation>
    <scope>NUCLEOTIDE SEQUENCE [LARGE SCALE GENOMIC DNA]</scope>
    <source>
        <strain evidence="2">H5</strain>
    </source>
</reference>
<gene>
    <name evidence="1" type="ORF">CF165_14020</name>
</gene>
<dbReference type="Proteomes" id="UP000215199">
    <property type="component" value="Unassembled WGS sequence"/>
</dbReference>
<protein>
    <submittedName>
        <fullName evidence="1">Uncharacterized protein</fullName>
    </submittedName>
</protein>
<dbReference type="AlphaFoldDB" id="A0A229TAH4"/>
<organism evidence="1 2">
    <name type="scientific">Amycolatopsis vastitatis</name>
    <dbReference type="NCBI Taxonomy" id="1905142"/>
    <lineage>
        <taxon>Bacteria</taxon>
        <taxon>Bacillati</taxon>
        <taxon>Actinomycetota</taxon>
        <taxon>Actinomycetes</taxon>
        <taxon>Pseudonocardiales</taxon>
        <taxon>Pseudonocardiaceae</taxon>
        <taxon>Amycolatopsis</taxon>
    </lineage>
</organism>
<sequence>MNGKIPEFMQYGLLQRGKQISSLGHQALQCLDAVIDRQYVCWCPVRVKLAENEAADLRSAN</sequence>
<name>A0A229TAH4_9PSEU</name>
<evidence type="ECO:0000313" key="2">
    <source>
        <dbReference type="Proteomes" id="UP000215199"/>
    </source>
</evidence>
<evidence type="ECO:0000313" key="1">
    <source>
        <dbReference type="EMBL" id="OXM68256.1"/>
    </source>
</evidence>
<dbReference type="EMBL" id="NMUL01000011">
    <property type="protein sequence ID" value="OXM68256.1"/>
    <property type="molecule type" value="Genomic_DNA"/>
</dbReference>
<accession>A0A229TAH4</accession>